<evidence type="ECO:0000256" key="2">
    <source>
        <dbReference type="SAM" id="SignalP"/>
    </source>
</evidence>
<keyword evidence="1 4" id="KW-0378">Hydrolase</keyword>
<dbReference type="PANTHER" id="PTHR43798:SF31">
    <property type="entry name" value="AB HYDROLASE SUPERFAMILY PROTEIN YCLE"/>
    <property type="match status" value="1"/>
</dbReference>
<feature type="chain" id="PRO_5045207562" evidence="2">
    <location>
        <begin position="34"/>
        <end position="335"/>
    </location>
</feature>
<evidence type="ECO:0000313" key="4">
    <source>
        <dbReference type="EMBL" id="MCE7006296.1"/>
    </source>
</evidence>
<keyword evidence="5" id="KW-1185">Reference proteome</keyword>
<organism evidence="4 5">
    <name type="scientific">Kibdelosporangium philippinense</name>
    <dbReference type="NCBI Taxonomy" id="211113"/>
    <lineage>
        <taxon>Bacteria</taxon>
        <taxon>Bacillati</taxon>
        <taxon>Actinomycetota</taxon>
        <taxon>Actinomycetes</taxon>
        <taxon>Pseudonocardiales</taxon>
        <taxon>Pseudonocardiaceae</taxon>
        <taxon>Kibdelosporangium</taxon>
    </lineage>
</organism>
<dbReference type="InterPro" id="IPR000073">
    <property type="entry name" value="AB_hydrolase_1"/>
</dbReference>
<dbReference type="EMBL" id="JAJVCN010000002">
    <property type="protein sequence ID" value="MCE7006296.1"/>
    <property type="molecule type" value="Genomic_DNA"/>
</dbReference>
<feature type="signal peptide" evidence="2">
    <location>
        <begin position="1"/>
        <end position="33"/>
    </location>
</feature>
<dbReference type="SUPFAM" id="SSF53474">
    <property type="entry name" value="alpha/beta-Hydrolases"/>
    <property type="match status" value="1"/>
</dbReference>
<dbReference type="RefSeq" id="WP_233727794.1">
    <property type="nucleotide sequence ID" value="NZ_JAJVCN010000002.1"/>
</dbReference>
<protein>
    <submittedName>
        <fullName evidence="4">Alpha/beta hydrolase</fullName>
    </submittedName>
</protein>
<sequence length="335" mass="35121">MRWFQNGRKRRVLAGTFAVLGVTLGLAPVSAQAAVTCRTIDFPVSQGTMHGKLCTPAGAGTVHVLIPGGTYNSSYWDIGYSPSTRSYRMAMNKAGHATLAVDRLGTGKSSKPLSATVTASAQALAVHEVIKQIRPRFDKVIVGGHSIGSAMAMIEAGTFRDVDGVLVTGMTHRMNFVTVAPVLAQMIPAPLDPHLSSRGLDLGYLTTGPGTRYGAFHAPGSKVNGAIDFDESTKDVFAATEAVDTVALTNIVIPASRGINVPVLMVVGNDNHFCGPPLGADCSSASALKASERPFFGPNATLTTHLVSGYGHSINYAPDAASYYDVVTKWASSIN</sequence>
<evidence type="ECO:0000256" key="1">
    <source>
        <dbReference type="ARBA" id="ARBA00022801"/>
    </source>
</evidence>
<gene>
    <name evidence="4" type="ORF">LWC34_26150</name>
</gene>
<dbReference type="Pfam" id="PF12697">
    <property type="entry name" value="Abhydrolase_6"/>
    <property type="match status" value="1"/>
</dbReference>
<dbReference type="GO" id="GO:0016787">
    <property type="term" value="F:hydrolase activity"/>
    <property type="evidence" value="ECO:0007669"/>
    <property type="project" value="UniProtKB-KW"/>
</dbReference>
<dbReference type="InterPro" id="IPR029058">
    <property type="entry name" value="AB_hydrolase_fold"/>
</dbReference>
<comment type="caution">
    <text evidence="4">The sequence shown here is derived from an EMBL/GenBank/DDBJ whole genome shotgun (WGS) entry which is preliminary data.</text>
</comment>
<dbReference type="Gene3D" id="3.40.50.1820">
    <property type="entry name" value="alpha/beta hydrolase"/>
    <property type="match status" value="1"/>
</dbReference>
<evidence type="ECO:0000259" key="3">
    <source>
        <dbReference type="Pfam" id="PF12697"/>
    </source>
</evidence>
<dbReference type="Proteomes" id="UP001521150">
    <property type="component" value="Unassembled WGS sequence"/>
</dbReference>
<feature type="domain" description="AB hydrolase-1" evidence="3">
    <location>
        <begin position="64"/>
        <end position="320"/>
    </location>
</feature>
<proteinExistence type="predicted"/>
<dbReference type="InterPro" id="IPR050266">
    <property type="entry name" value="AB_hydrolase_sf"/>
</dbReference>
<name>A0ABS8ZI45_9PSEU</name>
<evidence type="ECO:0000313" key="5">
    <source>
        <dbReference type="Proteomes" id="UP001521150"/>
    </source>
</evidence>
<keyword evidence="2" id="KW-0732">Signal</keyword>
<accession>A0ABS8ZI45</accession>
<dbReference type="PANTHER" id="PTHR43798">
    <property type="entry name" value="MONOACYLGLYCEROL LIPASE"/>
    <property type="match status" value="1"/>
</dbReference>
<reference evidence="4 5" key="1">
    <citation type="submission" date="2021-12" db="EMBL/GenBank/DDBJ databases">
        <title>Genome sequence of Kibdelosporangium philippinense ATCC 49844.</title>
        <authorList>
            <person name="Fedorov E.A."/>
            <person name="Omeragic M."/>
            <person name="Shalygina K.F."/>
            <person name="Maclea K.S."/>
        </authorList>
    </citation>
    <scope>NUCLEOTIDE SEQUENCE [LARGE SCALE GENOMIC DNA]</scope>
    <source>
        <strain evidence="4 5">ATCC 49844</strain>
    </source>
</reference>